<accession>A0A0U0ZTP5</accession>
<dbReference type="AlphaFoldDB" id="A0A0U0ZTP5"/>
<dbReference type="Proteomes" id="UP000045782">
    <property type="component" value="Unassembled WGS sequence"/>
</dbReference>
<protein>
    <submittedName>
        <fullName evidence="1">Uncharacterized protein</fullName>
    </submittedName>
</protein>
<dbReference type="EMBL" id="CSWP01000012">
    <property type="protein sequence ID" value="CPV70907.1"/>
    <property type="molecule type" value="Genomic_DNA"/>
</dbReference>
<evidence type="ECO:0000313" key="1">
    <source>
        <dbReference type="EMBL" id="CPV70907.1"/>
    </source>
</evidence>
<proteinExistence type="predicted"/>
<dbReference type="RefSeq" id="WP_052525035.1">
    <property type="nucleotide sequence ID" value="NZ_CP014951.1"/>
</dbReference>
<evidence type="ECO:0000313" key="2">
    <source>
        <dbReference type="Proteomes" id="UP000045782"/>
    </source>
</evidence>
<sequence>MGRTPYLATLTENGTQIEHSDAYAHNSAVRKSEALVRKHARTRGITLTGDKPTRDGTVYTRRWHASTCEVIVTVRPKSPVPEETP</sequence>
<reference evidence="1 2" key="1">
    <citation type="submission" date="2015-03" db="EMBL/GenBank/DDBJ databases">
        <authorList>
            <person name="Murphy D."/>
        </authorList>
    </citation>
    <scope>NUCLEOTIDE SEQUENCE [LARGE SCALE GENOMIC DNA]</scope>
    <source>
        <strain evidence="1 2">PAP088</strain>
    </source>
</reference>
<organism evidence="1 2">
    <name type="scientific">Mycobacteroides abscessus</name>
    <dbReference type="NCBI Taxonomy" id="36809"/>
    <lineage>
        <taxon>Bacteria</taxon>
        <taxon>Bacillati</taxon>
        <taxon>Actinomycetota</taxon>
        <taxon>Actinomycetes</taxon>
        <taxon>Mycobacteriales</taxon>
        <taxon>Mycobacteriaceae</taxon>
        <taxon>Mycobacteroides</taxon>
    </lineage>
</organism>
<name>A0A0U0ZTP5_9MYCO</name>
<gene>
    <name evidence="1" type="ORF">ERS075579_04932</name>
</gene>